<dbReference type="InterPro" id="IPR024964">
    <property type="entry name" value="CTLH/CRA"/>
</dbReference>
<name>A0A5B0M539_PUCGR</name>
<dbReference type="Proteomes" id="UP000325313">
    <property type="component" value="Unassembled WGS sequence"/>
</dbReference>
<keyword evidence="5" id="KW-1185">Reference proteome</keyword>
<dbReference type="PROSITE" id="PS50897">
    <property type="entry name" value="CTLH"/>
    <property type="match status" value="1"/>
</dbReference>
<dbReference type="SMART" id="SM00757">
    <property type="entry name" value="CRA"/>
    <property type="match status" value="1"/>
</dbReference>
<dbReference type="InterPro" id="IPR013144">
    <property type="entry name" value="CRA_dom"/>
</dbReference>
<dbReference type="Pfam" id="PF10607">
    <property type="entry name" value="CTLH"/>
    <property type="match status" value="1"/>
</dbReference>
<dbReference type="SMART" id="SM00668">
    <property type="entry name" value="CTLH"/>
    <property type="match status" value="1"/>
</dbReference>
<protein>
    <recommendedName>
        <fullName evidence="2">CTLH domain-containing protein</fullName>
    </recommendedName>
</protein>
<feature type="region of interest" description="Disordered" evidence="1">
    <location>
        <begin position="312"/>
        <end position="342"/>
    </location>
</feature>
<dbReference type="EMBL" id="VDEP01000211">
    <property type="protein sequence ID" value="KAA1123186.1"/>
    <property type="molecule type" value="Genomic_DNA"/>
</dbReference>
<dbReference type="AlphaFoldDB" id="A0A5B0M539"/>
<organism evidence="3 5">
    <name type="scientific">Puccinia graminis f. sp. tritici</name>
    <dbReference type="NCBI Taxonomy" id="56615"/>
    <lineage>
        <taxon>Eukaryota</taxon>
        <taxon>Fungi</taxon>
        <taxon>Dikarya</taxon>
        <taxon>Basidiomycota</taxon>
        <taxon>Pucciniomycotina</taxon>
        <taxon>Pucciniomycetes</taxon>
        <taxon>Pucciniales</taxon>
        <taxon>Pucciniaceae</taxon>
        <taxon>Puccinia</taxon>
    </lineage>
</organism>
<evidence type="ECO:0000313" key="5">
    <source>
        <dbReference type="Proteomes" id="UP000324748"/>
    </source>
</evidence>
<evidence type="ECO:0000313" key="3">
    <source>
        <dbReference type="EMBL" id="KAA1071343.1"/>
    </source>
</evidence>
<evidence type="ECO:0000313" key="4">
    <source>
        <dbReference type="EMBL" id="KAA1123186.1"/>
    </source>
</evidence>
<dbReference type="InterPro" id="IPR006595">
    <property type="entry name" value="CTLH_C"/>
</dbReference>
<comment type="caution">
    <text evidence="3">The sequence shown here is derived from an EMBL/GenBank/DDBJ whole genome shotgun (WGS) entry which is preliminary data.</text>
</comment>
<dbReference type="InterPro" id="IPR050618">
    <property type="entry name" value="Ubq-SigPath_Reg"/>
</dbReference>
<dbReference type="OrthoDB" id="2415936at2759"/>
<dbReference type="PROSITE" id="PS50896">
    <property type="entry name" value="LISH"/>
    <property type="match status" value="1"/>
</dbReference>
<dbReference type="SMART" id="SM00667">
    <property type="entry name" value="LisH"/>
    <property type="match status" value="1"/>
</dbReference>
<evidence type="ECO:0000259" key="2">
    <source>
        <dbReference type="PROSITE" id="PS50897"/>
    </source>
</evidence>
<gene>
    <name evidence="3" type="ORF">PGT21_004406</name>
    <name evidence="4" type="ORF">PGTUg99_020828</name>
</gene>
<feature type="domain" description="CTLH" evidence="2">
    <location>
        <begin position="137"/>
        <end position="194"/>
    </location>
</feature>
<dbReference type="EMBL" id="VSWC01000170">
    <property type="protein sequence ID" value="KAA1071343.1"/>
    <property type="molecule type" value="Genomic_DNA"/>
</dbReference>
<evidence type="ECO:0000256" key="1">
    <source>
        <dbReference type="SAM" id="MobiDB-lite"/>
    </source>
</evidence>
<accession>A0A5B0M539</accession>
<sequence length="342" mass="38314">MVMIQVYAGRSRVTSIGLSAHPLNSRGIPHRPLPPSTLQPLYFYQHPTRLSTSQPNHLRVSMSSFYTRYKTQSQSSTSKERIIVSKEDWQSRIAEMQIDRDDLNRLVMDYLVIEGFKDSAQNFARESGLTPTVDLDSIEYRMGIKNAIQRGDVDEAISKVNDLNPEILDQNPDLFFHLQQQRMIEYIRHGQIAEALAFAQQELAPRGEENPVFLSELERTMALLAFDTSLSGNGSIPTNNPNAPPPHIQELLLPAQRQRTAGQLNSAILTSQSHGKDPKLPNLLRMMIWGDSLLSARADFYKPDLSDLLNRTEAGSSNTLPTEPPPAHSTAHGETESGMMVL</sequence>
<dbReference type="Proteomes" id="UP000324748">
    <property type="component" value="Unassembled WGS sequence"/>
</dbReference>
<evidence type="ECO:0000313" key="6">
    <source>
        <dbReference type="Proteomes" id="UP000325313"/>
    </source>
</evidence>
<dbReference type="PANTHER" id="PTHR12864">
    <property type="entry name" value="RAN BINDING PROTEIN 9-RELATED"/>
    <property type="match status" value="1"/>
</dbReference>
<dbReference type="Pfam" id="PF08513">
    <property type="entry name" value="LisH"/>
    <property type="match status" value="1"/>
</dbReference>
<proteinExistence type="predicted"/>
<dbReference type="InterPro" id="IPR006594">
    <property type="entry name" value="LisH"/>
</dbReference>
<reference evidence="5 6" key="1">
    <citation type="submission" date="2019-05" db="EMBL/GenBank/DDBJ databases">
        <title>Emergence of the Ug99 lineage of the wheat stem rust pathogen through somatic hybridization.</title>
        <authorList>
            <person name="Li F."/>
            <person name="Upadhyaya N.M."/>
            <person name="Sperschneider J."/>
            <person name="Matny O."/>
            <person name="Nguyen-Phuc H."/>
            <person name="Mago R."/>
            <person name="Raley C."/>
            <person name="Miller M.E."/>
            <person name="Silverstein K.A.T."/>
            <person name="Henningsen E."/>
            <person name="Hirsch C.D."/>
            <person name="Visser B."/>
            <person name="Pretorius Z.A."/>
            <person name="Steffenson B.J."/>
            <person name="Schwessinger B."/>
            <person name="Dodds P.N."/>
            <person name="Figueroa M."/>
        </authorList>
    </citation>
    <scope>NUCLEOTIDE SEQUENCE [LARGE SCALE GENOMIC DNA]</scope>
    <source>
        <strain evidence="3">21-0</strain>
        <strain evidence="4 6">Ug99</strain>
    </source>
</reference>